<sequence>MKRNSTLSLRKPEITNLARGLGFNKARVDKCFGNFKSVLEKYKFIPDQIFNLDETGITTVLSSPKVVAPKGKKQIGLVASAERGELVTYVEIIGATGNALSPVYIFPRVRNIEDYLEDGPALSSAFEKKSGWMTGELFVKTLEHIVKHTRCNNENKILLPIDNHKSHTTLAAIPFARENRIVLLSFPPHTSHKLQPLDVEVFGPFKGKCAVSLNDWMSSNPGRTITVKHVPKLTKKPFLEAFSPRNITSSFEKPGIWPLNSLAFNDEDFDATLVYHKQSTAKPANAQVIRKMIIRWRNEDESEMLDLNNNEETNVVSKSSTMLSPESVRPLPKVKKQKKALRRPKANQGKSRVYTSTPEKRRLEEIEEEKMAKQKKKAEKQKEKLKKPSQVNVSPSEWFNKNEKN</sequence>
<organism evidence="3 4">
    <name type="scientific">Ignelater luminosus</name>
    <name type="common">Cucubano</name>
    <name type="synonym">Pyrophorus luminosus</name>
    <dbReference type="NCBI Taxonomy" id="2038154"/>
    <lineage>
        <taxon>Eukaryota</taxon>
        <taxon>Metazoa</taxon>
        <taxon>Ecdysozoa</taxon>
        <taxon>Arthropoda</taxon>
        <taxon>Hexapoda</taxon>
        <taxon>Insecta</taxon>
        <taxon>Pterygota</taxon>
        <taxon>Neoptera</taxon>
        <taxon>Endopterygota</taxon>
        <taxon>Coleoptera</taxon>
        <taxon>Polyphaga</taxon>
        <taxon>Elateriformia</taxon>
        <taxon>Elateroidea</taxon>
        <taxon>Elateridae</taxon>
        <taxon>Agrypninae</taxon>
        <taxon>Pyrophorini</taxon>
        <taxon>Ignelater</taxon>
    </lineage>
</organism>
<dbReference type="PANTHER" id="PTHR19303">
    <property type="entry name" value="TRANSPOSON"/>
    <property type="match status" value="1"/>
</dbReference>
<feature type="domain" description="DDE-1" evidence="2">
    <location>
        <begin position="128"/>
        <end position="225"/>
    </location>
</feature>
<dbReference type="EMBL" id="VTPC01091258">
    <property type="protein sequence ID" value="KAF2878902.1"/>
    <property type="molecule type" value="Genomic_DNA"/>
</dbReference>
<evidence type="ECO:0000313" key="3">
    <source>
        <dbReference type="EMBL" id="KAF2878902.1"/>
    </source>
</evidence>
<accession>A0A8K0C6V7</accession>
<dbReference type="GO" id="GO:0003677">
    <property type="term" value="F:DNA binding"/>
    <property type="evidence" value="ECO:0007669"/>
    <property type="project" value="TreeGrafter"/>
</dbReference>
<dbReference type="InterPro" id="IPR004875">
    <property type="entry name" value="DDE_SF_endonuclease_dom"/>
</dbReference>
<evidence type="ECO:0000313" key="4">
    <source>
        <dbReference type="Proteomes" id="UP000801492"/>
    </source>
</evidence>
<feature type="compositionally biased region" description="Basic residues" evidence="1">
    <location>
        <begin position="332"/>
        <end position="345"/>
    </location>
</feature>
<evidence type="ECO:0000256" key="1">
    <source>
        <dbReference type="SAM" id="MobiDB-lite"/>
    </source>
</evidence>
<dbReference type="GO" id="GO:0005634">
    <property type="term" value="C:nucleus"/>
    <property type="evidence" value="ECO:0007669"/>
    <property type="project" value="TreeGrafter"/>
</dbReference>
<keyword evidence="4" id="KW-1185">Reference proteome</keyword>
<name>A0A8K0C6V7_IGNLU</name>
<dbReference type="InterPro" id="IPR050863">
    <property type="entry name" value="CenT-Element_Derived"/>
</dbReference>
<evidence type="ECO:0000259" key="2">
    <source>
        <dbReference type="Pfam" id="PF03184"/>
    </source>
</evidence>
<gene>
    <name evidence="3" type="ORF">ILUMI_27262</name>
</gene>
<feature type="compositionally biased region" description="Basic residues" evidence="1">
    <location>
        <begin position="373"/>
        <end position="387"/>
    </location>
</feature>
<reference evidence="3" key="1">
    <citation type="submission" date="2019-08" db="EMBL/GenBank/DDBJ databases">
        <title>The genome of the North American firefly Photinus pyralis.</title>
        <authorList>
            <consortium name="Photinus pyralis genome working group"/>
            <person name="Fallon T.R."/>
            <person name="Sander Lower S.E."/>
            <person name="Weng J.-K."/>
        </authorList>
    </citation>
    <scope>NUCLEOTIDE SEQUENCE</scope>
    <source>
        <strain evidence="3">TRF0915ILg1</strain>
        <tissue evidence="3">Whole body</tissue>
    </source>
</reference>
<dbReference type="InterPro" id="IPR036397">
    <property type="entry name" value="RNaseH_sf"/>
</dbReference>
<feature type="compositionally biased region" description="Polar residues" evidence="1">
    <location>
        <begin position="348"/>
        <end position="357"/>
    </location>
</feature>
<dbReference type="Pfam" id="PF03184">
    <property type="entry name" value="DDE_1"/>
    <property type="match status" value="1"/>
</dbReference>
<dbReference type="Proteomes" id="UP000801492">
    <property type="component" value="Unassembled WGS sequence"/>
</dbReference>
<dbReference type="OrthoDB" id="8187571at2759"/>
<protein>
    <recommendedName>
        <fullName evidence="2">DDE-1 domain-containing protein</fullName>
    </recommendedName>
</protein>
<comment type="caution">
    <text evidence="3">The sequence shown here is derived from an EMBL/GenBank/DDBJ whole genome shotgun (WGS) entry which is preliminary data.</text>
</comment>
<feature type="compositionally biased region" description="Polar residues" evidence="1">
    <location>
        <begin position="307"/>
        <end position="324"/>
    </location>
</feature>
<feature type="compositionally biased region" description="Polar residues" evidence="1">
    <location>
        <begin position="389"/>
        <end position="399"/>
    </location>
</feature>
<proteinExistence type="predicted"/>
<dbReference type="PANTHER" id="PTHR19303:SF74">
    <property type="entry name" value="POGO TRANSPOSABLE ELEMENT WITH KRAB DOMAIN"/>
    <property type="match status" value="1"/>
</dbReference>
<feature type="compositionally biased region" description="Basic and acidic residues" evidence="1">
    <location>
        <begin position="358"/>
        <end position="372"/>
    </location>
</feature>
<dbReference type="Gene3D" id="3.30.420.10">
    <property type="entry name" value="Ribonuclease H-like superfamily/Ribonuclease H"/>
    <property type="match status" value="1"/>
</dbReference>
<feature type="region of interest" description="Disordered" evidence="1">
    <location>
        <begin position="307"/>
        <end position="405"/>
    </location>
</feature>
<dbReference type="AlphaFoldDB" id="A0A8K0C6V7"/>